<evidence type="ECO:0000313" key="3">
    <source>
        <dbReference type="Proteomes" id="UP000717328"/>
    </source>
</evidence>
<comment type="caution">
    <text evidence="2">The sequence shown here is derived from an EMBL/GenBank/DDBJ whole genome shotgun (WGS) entry which is preliminary data.</text>
</comment>
<name>A0A9P7GFZ2_9AGAR</name>
<organism evidence="2 3">
    <name type="scientific">Sphagnurus paluster</name>
    <dbReference type="NCBI Taxonomy" id="117069"/>
    <lineage>
        <taxon>Eukaryota</taxon>
        <taxon>Fungi</taxon>
        <taxon>Dikarya</taxon>
        <taxon>Basidiomycota</taxon>
        <taxon>Agaricomycotina</taxon>
        <taxon>Agaricomycetes</taxon>
        <taxon>Agaricomycetidae</taxon>
        <taxon>Agaricales</taxon>
        <taxon>Tricholomatineae</taxon>
        <taxon>Lyophyllaceae</taxon>
        <taxon>Sphagnurus</taxon>
    </lineage>
</organism>
<feature type="region of interest" description="Disordered" evidence="1">
    <location>
        <begin position="110"/>
        <end position="135"/>
    </location>
</feature>
<protein>
    <submittedName>
        <fullName evidence="2">Uncharacterized protein</fullName>
    </submittedName>
</protein>
<dbReference type="EMBL" id="JABCKI010001291">
    <property type="protein sequence ID" value="KAG5649251.1"/>
    <property type="molecule type" value="Genomic_DNA"/>
</dbReference>
<accession>A0A9P7GFZ2</accession>
<evidence type="ECO:0000256" key="1">
    <source>
        <dbReference type="SAM" id="MobiDB-lite"/>
    </source>
</evidence>
<gene>
    <name evidence="2" type="ORF">H0H81_005106</name>
</gene>
<proteinExistence type="predicted"/>
<evidence type="ECO:0000313" key="2">
    <source>
        <dbReference type="EMBL" id="KAG5649251.1"/>
    </source>
</evidence>
<dbReference type="AlphaFoldDB" id="A0A9P7GFZ2"/>
<reference evidence="2" key="1">
    <citation type="submission" date="2021-02" db="EMBL/GenBank/DDBJ databases">
        <authorList>
            <person name="Nieuwenhuis M."/>
            <person name="Van De Peppel L.J.J."/>
        </authorList>
    </citation>
    <scope>NUCLEOTIDE SEQUENCE</scope>
    <source>
        <strain evidence="2">D49</strain>
    </source>
</reference>
<reference evidence="2" key="2">
    <citation type="submission" date="2021-10" db="EMBL/GenBank/DDBJ databases">
        <title>Phylogenomics reveals ancestral predisposition of the termite-cultivated fungus Termitomyces towards a domesticated lifestyle.</title>
        <authorList>
            <person name="Auxier B."/>
            <person name="Grum-Grzhimaylo A."/>
            <person name="Cardenas M.E."/>
            <person name="Lodge J.D."/>
            <person name="Laessoe T."/>
            <person name="Pedersen O."/>
            <person name="Smith M.E."/>
            <person name="Kuyper T.W."/>
            <person name="Franco-Molano E.A."/>
            <person name="Baroni T.J."/>
            <person name="Aanen D.K."/>
        </authorList>
    </citation>
    <scope>NUCLEOTIDE SEQUENCE</scope>
    <source>
        <strain evidence="2">D49</strain>
    </source>
</reference>
<sequence>MSTMPTISAAAAFAVKPALATATPAPTTSVIVPALGRLPPVKPPANIGEPVTKPHATTYMTPSYRTTTPTPVFAAKTAATAALSITAHSPAESTGPVPSKTTVHAVRLTKKSARRTSASAAPTTPAPPMFEEPATPEPILAAGTTSITTSASIPAAAIMPAVRATLRHKDILGHHYK</sequence>
<dbReference type="Proteomes" id="UP000717328">
    <property type="component" value="Unassembled WGS sequence"/>
</dbReference>
<keyword evidence="3" id="KW-1185">Reference proteome</keyword>